<dbReference type="Gene3D" id="3.40.50.620">
    <property type="entry name" value="HUPs"/>
    <property type="match status" value="1"/>
</dbReference>
<organism evidence="2 3">
    <name type="scientific">Taphrina deformans (strain PYCC 5710 / ATCC 11124 / CBS 356.35 / IMI 108563 / JCM 9778 / NBRC 8474)</name>
    <name type="common">Peach leaf curl fungus</name>
    <name type="synonym">Lalaria deformans</name>
    <dbReference type="NCBI Taxonomy" id="1097556"/>
    <lineage>
        <taxon>Eukaryota</taxon>
        <taxon>Fungi</taxon>
        <taxon>Dikarya</taxon>
        <taxon>Ascomycota</taxon>
        <taxon>Taphrinomycotina</taxon>
        <taxon>Taphrinomycetes</taxon>
        <taxon>Taphrinales</taxon>
        <taxon>Taphrinaceae</taxon>
        <taxon>Taphrina</taxon>
    </lineage>
</organism>
<dbReference type="Pfam" id="PF02698">
    <property type="entry name" value="DUF218"/>
    <property type="match status" value="1"/>
</dbReference>
<dbReference type="InterPro" id="IPR051599">
    <property type="entry name" value="Cell_Envelope_Assoc"/>
</dbReference>
<name>R4XG35_TAPDE</name>
<dbReference type="VEuPathDB" id="FungiDB:TAPDE_005388"/>
<evidence type="ECO:0000313" key="3">
    <source>
        <dbReference type="Proteomes" id="UP000013776"/>
    </source>
</evidence>
<dbReference type="PANTHER" id="PTHR30336:SF20">
    <property type="entry name" value="DUF218 DOMAIN-CONTAINING PROTEIN"/>
    <property type="match status" value="1"/>
</dbReference>
<dbReference type="Gene3D" id="1.10.3620.10">
    <property type="entry name" value="YdcF like domain"/>
    <property type="match status" value="1"/>
</dbReference>
<dbReference type="InterPro" id="IPR014729">
    <property type="entry name" value="Rossmann-like_a/b/a_fold"/>
</dbReference>
<reference evidence="2 3" key="1">
    <citation type="journal article" date="2013" name="MBio">
        <title>Genome sequencing of the plant pathogen Taphrina deformans, the causal agent of peach leaf curl.</title>
        <authorList>
            <person name="Cisse O.H."/>
            <person name="Almeida J.M.G.C.F."/>
            <person name="Fonseca A."/>
            <person name="Kumar A.A."/>
            <person name="Salojaervi J."/>
            <person name="Overmyer K."/>
            <person name="Hauser P.M."/>
            <person name="Pagni M."/>
        </authorList>
    </citation>
    <scope>NUCLEOTIDE SEQUENCE [LARGE SCALE GENOMIC DNA]</scope>
    <source>
        <strain evidence="3">PYCC 5710 / ATCC 11124 / CBS 356.35 / IMI 108563 / JCM 9778 / NBRC 8474</strain>
    </source>
</reference>
<accession>R4XG35</accession>
<dbReference type="EMBL" id="CAHR02000323">
    <property type="protein sequence ID" value="CCG84842.1"/>
    <property type="molecule type" value="Genomic_DNA"/>
</dbReference>
<dbReference type="AlphaFoldDB" id="R4XG35"/>
<proteinExistence type="predicted"/>
<keyword evidence="3" id="KW-1185">Reference proteome</keyword>
<dbReference type="Proteomes" id="UP000013776">
    <property type="component" value="Unassembled WGS sequence"/>
</dbReference>
<sequence length="270" mass="29764">MNADVVQDINIIAKFLANEVATSLHDVSDIDTIVLCGSAILQCSEAVFAALQSNPSLAKTLVISGGIGHSTQFLYDTIASHPRYFVLSEELAGQAESTILYKIFERFYGAKSIQAAGLQVLIDDESTNCGANAKESQNILLKHNIKAEHVIIVQDPTMSRRSLATFEKTYQESDVMPRFTSFPSFVPQIALRDGSMEYNIPTINTDGLWDTQRFCELVLGEIPRMRDDAAGYGPRGKGFITHVDIPGTVEQAWERANRVIETQRAMAMKG</sequence>
<dbReference type="OrthoDB" id="17725at2759"/>
<dbReference type="eggNOG" id="ENOG502RYVR">
    <property type="taxonomic scope" value="Eukaryota"/>
</dbReference>
<gene>
    <name evidence="2" type="ORF">TAPDE_005388</name>
</gene>
<comment type="caution">
    <text evidence="2">The sequence shown here is derived from an EMBL/GenBank/DDBJ whole genome shotgun (WGS) entry which is preliminary data.</text>
</comment>
<dbReference type="PANTHER" id="PTHR30336">
    <property type="entry name" value="INNER MEMBRANE PROTEIN, PROBABLE PERMEASE"/>
    <property type="match status" value="1"/>
</dbReference>
<protein>
    <recommendedName>
        <fullName evidence="1">DUF218 domain-containing protein</fullName>
    </recommendedName>
</protein>
<evidence type="ECO:0000259" key="1">
    <source>
        <dbReference type="Pfam" id="PF02698"/>
    </source>
</evidence>
<dbReference type="InterPro" id="IPR003848">
    <property type="entry name" value="DUF218"/>
</dbReference>
<dbReference type="GO" id="GO:0005886">
    <property type="term" value="C:plasma membrane"/>
    <property type="evidence" value="ECO:0007669"/>
    <property type="project" value="TreeGrafter"/>
</dbReference>
<evidence type="ECO:0000313" key="2">
    <source>
        <dbReference type="EMBL" id="CCG84842.1"/>
    </source>
</evidence>
<feature type="domain" description="DUF218" evidence="1">
    <location>
        <begin position="92"/>
        <end position="180"/>
    </location>
</feature>